<sequence length="495" mass="52288">MRGLVPDLAVVAAAVALVAAAVVIGGAIEREEGTLRVHWPPYYAELEPHLGPGTPAALLVAAAVLGYGPALAARLPWRRLLGAAWGASMAWIWSLALVDGWHRGVANQLTSAYEYLQEVGRFQNVGAALRTFTDHILLHSPGNWVPHVAGHPPAAVLTFVGLDRVGLGGGPWASAWVITVGSSAAAAVLVALRALTGEQQARRAAPFLILAPTAVWVGVSADGYFTAVASWALALLALSARSASPRTGPTGEKGHSAPRAPRTAALCAGLLFGLTCYLSYGLTLCALLGLAVLALSRTLRPLPWVLAGVAVVAASFTLAGFNWWEGYQLLTERYYEGAARVRPYSYWVWANLACAVTATGPAVVAGARRALATGAATGRRAAARLQLQLRERGRGRGRELGRERERHTDGTVSPPSPHPLGSREKLALLVLAALLTVAVADLSGMSKAETERIWLPFLTWLLPAAALLPRRSARYWLAAQAAVALLVNHILLTGW</sequence>
<evidence type="ECO:0000313" key="3">
    <source>
        <dbReference type="EMBL" id="MBO8196326.1"/>
    </source>
</evidence>
<feature type="transmembrane region" description="Helical" evidence="2">
    <location>
        <begin position="80"/>
        <end position="98"/>
    </location>
</feature>
<feature type="transmembrane region" description="Helical" evidence="2">
    <location>
        <begin position="207"/>
        <end position="238"/>
    </location>
</feature>
<feature type="region of interest" description="Disordered" evidence="1">
    <location>
        <begin position="395"/>
        <end position="421"/>
    </location>
</feature>
<keyword evidence="2" id="KW-0472">Membrane</keyword>
<dbReference type="EMBL" id="JADKMA010000286">
    <property type="protein sequence ID" value="MBO8196326.1"/>
    <property type="molecule type" value="Genomic_DNA"/>
</dbReference>
<evidence type="ECO:0000313" key="4">
    <source>
        <dbReference type="Proteomes" id="UP001519064"/>
    </source>
</evidence>
<keyword evidence="2" id="KW-1133">Transmembrane helix</keyword>
<reference evidence="3 4" key="1">
    <citation type="submission" date="2020-11" db="EMBL/GenBank/DDBJ databases">
        <title>Streptomyces spirodelae sp. nov., isolated from duckweed.</title>
        <authorList>
            <person name="Saimee Y."/>
            <person name="Duangmal K."/>
        </authorList>
    </citation>
    <scope>NUCLEOTIDE SEQUENCE [LARGE SCALE GENOMIC DNA]</scope>
    <source>
        <strain evidence="3 4">S16-07</strain>
    </source>
</reference>
<feature type="transmembrane region" description="Helical" evidence="2">
    <location>
        <begin position="173"/>
        <end position="195"/>
    </location>
</feature>
<feature type="transmembrane region" description="Helical" evidence="2">
    <location>
        <begin position="302"/>
        <end position="324"/>
    </location>
</feature>
<feature type="transmembrane region" description="Helical" evidence="2">
    <location>
        <begin position="344"/>
        <end position="364"/>
    </location>
</feature>
<comment type="caution">
    <text evidence="3">The sequence shown here is derived from an EMBL/GenBank/DDBJ whole genome shotgun (WGS) entry which is preliminary data.</text>
</comment>
<evidence type="ECO:0000256" key="1">
    <source>
        <dbReference type="SAM" id="MobiDB-lite"/>
    </source>
</evidence>
<name>A0ABS3XMP0_9ACTN</name>
<gene>
    <name evidence="3" type="ORF">ITI46_32500</name>
</gene>
<dbReference type="Proteomes" id="UP001519064">
    <property type="component" value="Unassembled WGS sequence"/>
</dbReference>
<evidence type="ECO:0000256" key="2">
    <source>
        <dbReference type="SAM" id="Phobius"/>
    </source>
</evidence>
<organism evidence="3 4">
    <name type="scientific">Streptomyces oryzae</name>
    <dbReference type="NCBI Taxonomy" id="1434886"/>
    <lineage>
        <taxon>Bacteria</taxon>
        <taxon>Bacillati</taxon>
        <taxon>Actinomycetota</taxon>
        <taxon>Actinomycetes</taxon>
        <taxon>Kitasatosporales</taxon>
        <taxon>Streptomycetaceae</taxon>
        <taxon>Streptomyces</taxon>
    </lineage>
</organism>
<feature type="compositionally biased region" description="Basic and acidic residues" evidence="1">
    <location>
        <begin position="395"/>
        <end position="409"/>
    </location>
</feature>
<protein>
    <recommendedName>
        <fullName evidence="5">Integral membrane protein</fullName>
    </recommendedName>
</protein>
<keyword evidence="4" id="KW-1185">Reference proteome</keyword>
<accession>A0ABS3XMP0</accession>
<proteinExistence type="predicted"/>
<evidence type="ECO:0008006" key="5">
    <source>
        <dbReference type="Google" id="ProtNLM"/>
    </source>
</evidence>
<feature type="transmembrane region" description="Helical" evidence="2">
    <location>
        <begin position="49"/>
        <end position="68"/>
    </location>
</feature>
<feature type="transmembrane region" description="Helical" evidence="2">
    <location>
        <begin position="270"/>
        <end position="295"/>
    </location>
</feature>
<keyword evidence="2" id="KW-0812">Transmembrane</keyword>